<evidence type="ECO:0000256" key="8">
    <source>
        <dbReference type="ARBA" id="ARBA00022989"/>
    </source>
</evidence>
<dbReference type="Pfam" id="PF03611">
    <property type="entry name" value="EIIC-GAT"/>
    <property type="match status" value="1"/>
</dbReference>
<dbReference type="AlphaFoldDB" id="A0A376ZM91"/>
<dbReference type="InterPro" id="IPR051562">
    <property type="entry name" value="Ascorbate-PTS_EIIC"/>
</dbReference>
<reference evidence="15 16" key="1">
    <citation type="submission" date="2018-06" db="EMBL/GenBank/DDBJ databases">
        <authorList>
            <consortium name="Pathogen Informatics"/>
            <person name="Doyle S."/>
        </authorList>
    </citation>
    <scope>NUCLEOTIDE SEQUENCE [LARGE SCALE GENOMIC DNA]</scope>
    <source>
        <strain evidence="15 16">NCTC8179</strain>
    </source>
</reference>
<evidence type="ECO:0000256" key="1">
    <source>
        <dbReference type="ARBA" id="ARBA00004651"/>
    </source>
</evidence>
<comment type="function">
    <text evidence="10">The phosphoenolpyruvate-dependent sugar phosphotransferase system (sugar PTS), a major carbohydrate active transport system, catalyzes the phosphorylation of incoming sugar substrates concomitantly with their translocation across the cell membrane. The enzyme II UlaABC PTS system is involved in ascorbate transport.</text>
</comment>
<dbReference type="GO" id="GO:0009401">
    <property type="term" value="P:phosphoenolpyruvate-dependent sugar phosphotransferase system"/>
    <property type="evidence" value="ECO:0007669"/>
    <property type="project" value="UniProtKB-KW"/>
</dbReference>
<dbReference type="EMBL" id="UGEB01000001">
    <property type="protein sequence ID" value="STK56923.1"/>
    <property type="molecule type" value="Genomic_DNA"/>
</dbReference>
<keyword evidence="5" id="KW-0762">Sugar transport</keyword>
<evidence type="ECO:0000256" key="9">
    <source>
        <dbReference type="ARBA" id="ARBA00023136"/>
    </source>
</evidence>
<dbReference type="InterPro" id="IPR004703">
    <property type="entry name" value="PTS_sugar-sp_permease"/>
</dbReference>
<gene>
    <name evidence="15" type="primary">ulaA</name>
    <name evidence="15" type="ORF">NCTC8179_00905</name>
</gene>
<dbReference type="Proteomes" id="UP000255543">
    <property type="component" value="Unassembled WGS sequence"/>
</dbReference>
<comment type="subunit">
    <text evidence="2">Homodimer.</text>
</comment>
<evidence type="ECO:0000256" key="3">
    <source>
        <dbReference type="ARBA" id="ARBA00022448"/>
    </source>
</evidence>
<keyword evidence="7 14" id="KW-0812">Transmembrane</keyword>
<comment type="subcellular location">
    <subcellularLocation>
        <location evidence="1">Cell membrane</location>
        <topology evidence="1">Multi-pass membrane protein</topology>
    </subcellularLocation>
</comment>
<evidence type="ECO:0000256" key="7">
    <source>
        <dbReference type="ARBA" id="ARBA00022692"/>
    </source>
</evidence>
<evidence type="ECO:0000313" key="15">
    <source>
        <dbReference type="EMBL" id="STK56923.1"/>
    </source>
</evidence>
<evidence type="ECO:0000256" key="5">
    <source>
        <dbReference type="ARBA" id="ARBA00022597"/>
    </source>
</evidence>
<accession>A0A376ZM91</accession>
<keyword evidence="9 14" id="KW-0472">Membrane</keyword>
<feature type="transmembrane region" description="Helical" evidence="14">
    <location>
        <begin position="45"/>
        <end position="63"/>
    </location>
</feature>
<comment type="similarity">
    <text evidence="11">Belongs to the UlaA family.</text>
</comment>
<evidence type="ECO:0000256" key="14">
    <source>
        <dbReference type="SAM" id="Phobius"/>
    </source>
</evidence>
<evidence type="ECO:0000313" key="16">
    <source>
        <dbReference type="Proteomes" id="UP000255543"/>
    </source>
</evidence>
<name>A0A376ZM91_ECOLX</name>
<proteinExistence type="inferred from homology"/>
<keyword evidence="6" id="KW-0598">Phosphotransferase system</keyword>
<organism evidence="15 16">
    <name type="scientific">Escherichia coli</name>
    <dbReference type="NCBI Taxonomy" id="562"/>
    <lineage>
        <taxon>Bacteria</taxon>
        <taxon>Pseudomonadati</taxon>
        <taxon>Pseudomonadota</taxon>
        <taxon>Gammaproteobacteria</taxon>
        <taxon>Enterobacterales</taxon>
        <taxon>Enterobacteriaceae</taxon>
        <taxon>Escherichia</taxon>
    </lineage>
</organism>
<evidence type="ECO:0000256" key="12">
    <source>
        <dbReference type="ARBA" id="ARBA00039702"/>
    </source>
</evidence>
<evidence type="ECO:0000256" key="10">
    <source>
        <dbReference type="ARBA" id="ARBA00037387"/>
    </source>
</evidence>
<evidence type="ECO:0000256" key="4">
    <source>
        <dbReference type="ARBA" id="ARBA00022475"/>
    </source>
</evidence>
<keyword evidence="3" id="KW-0813">Transport</keyword>
<keyword evidence="8 14" id="KW-1133">Transmembrane helix</keyword>
<evidence type="ECO:0000256" key="6">
    <source>
        <dbReference type="ARBA" id="ARBA00022683"/>
    </source>
</evidence>
<evidence type="ECO:0000256" key="2">
    <source>
        <dbReference type="ARBA" id="ARBA00011738"/>
    </source>
</evidence>
<dbReference type="GO" id="GO:0005886">
    <property type="term" value="C:plasma membrane"/>
    <property type="evidence" value="ECO:0007669"/>
    <property type="project" value="UniProtKB-SubCell"/>
</dbReference>
<protein>
    <recommendedName>
        <fullName evidence="12">Ascorbate-specific PTS system EIIC component</fullName>
    </recommendedName>
    <alternativeName>
        <fullName evidence="13">Ascorbate-specific permease IIC component UlaA</fullName>
    </alternativeName>
</protein>
<dbReference type="PANTHER" id="PTHR33843">
    <property type="entry name" value="ASCORBATE-SPECIFIC PTS SYSTEM EIIC COMPONENT"/>
    <property type="match status" value="1"/>
</dbReference>
<sequence>MGDAYNWVGYAVLLALALNICYVLLRRMTGIRTIMLTGHIMFQQAGLIAVTLFIFGYSMWTTLSARRFWFRSTGHYLQHNVQADSGSDGRLRFLIGHQQQFAS</sequence>
<dbReference type="PANTHER" id="PTHR33843:SF4">
    <property type="entry name" value="ASCORBATE-SPECIFIC PTS SYSTEM EIIC COMPONENT"/>
    <property type="match status" value="1"/>
</dbReference>
<feature type="transmembrane region" description="Helical" evidence="14">
    <location>
        <begin position="6"/>
        <end position="25"/>
    </location>
</feature>
<evidence type="ECO:0000256" key="11">
    <source>
        <dbReference type="ARBA" id="ARBA00038218"/>
    </source>
</evidence>
<evidence type="ECO:0000256" key="13">
    <source>
        <dbReference type="ARBA" id="ARBA00042859"/>
    </source>
</evidence>
<keyword evidence="4" id="KW-1003">Cell membrane</keyword>